<dbReference type="OrthoDB" id="21901at10239"/>
<protein>
    <submittedName>
        <fullName evidence="2">Uncharacterized protein</fullName>
    </submittedName>
</protein>
<evidence type="ECO:0000313" key="2">
    <source>
        <dbReference type="EMBL" id="BAW98342.1"/>
    </source>
</evidence>
<dbReference type="Proteomes" id="UP000221243">
    <property type="component" value="Segment"/>
</dbReference>
<dbReference type="EMBL" id="AP017972">
    <property type="protein sequence ID" value="BAW98342.1"/>
    <property type="molecule type" value="Genomic_DNA"/>
</dbReference>
<sequence length="146" mass="17345">MQQCNPSEELAFNEEQKVEWQKAYPLITMEGYQGPFAHLDLTQTWFCPRCCDLSKPLLLNREKTTLWCDSHPDVCEYSYSNFETRKEKKTFLTSQFHLPVGLAECRDRVLKRMELDVAGMESQRARLGERIEEKREHIIQLKNTWK</sequence>
<dbReference type="GeneID" id="40075149"/>
<keyword evidence="3" id="KW-1185">Reference proteome</keyword>
<organism evidence="2 3">
    <name type="scientific">Vibrio phage pTD1</name>
    <dbReference type="NCBI Taxonomy" id="1938577"/>
    <lineage>
        <taxon>Viruses</taxon>
        <taxon>Duplodnaviria</taxon>
        <taxon>Heunggongvirae</taxon>
        <taxon>Uroviricota</taxon>
        <taxon>Caudoviricetes</taxon>
        <taxon>Chimalliviridae</taxon>
        <taxon>Gorgonvirinae</taxon>
        <taxon>Tidunavirus</taxon>
        <taxon>Tidunavirus pTD1</taxon>
    </lineage>
</organism>
<accession>A0A1Q2U315</accession>
<feature type="coiled-coil region" evidence="1">
    <location>
        <begin position="110"/>
        <end position="144"/>
    </location>
</feature>
<dbReference type="RefSeq" id="YP_009599420.1">
    <property type="nucleotide sequence ID" value="NC_041916.1"/>
</dbReference>
<keyword evidence="1" id="KW-0175">Coiled coil</keyword>
<evidence type="ECO:0000256" key="1">
    <source>
        <dbReference type="SAM" id="Coils"/>
    </source>
</evidence>
<reference evidence="2 3" key="1">
    <citation type="submission" date="2017-01" db="EMBL/GenBank/DDBJ databases">
        <title>Complete Genome Sequence of Vibrio Parahaemolyticus Bacteriophage pTD1.</title>
        <authorList>
            <person name="Midorikawa Y."/>
            <person name="Sano M."/>
        </authorList>
    </citation>
    <scope>NUCLEOTIDE SEQUENCE [LARGE SCALE GENOMIC DNA]</scope>
    <source>
        <strain evidence="2">PTD1</strain>
    </source>
</reference>
<evidence type="ECO:0000313" key="3">
    <source>
        <dbReference type="Proteomes" id="UP000221243"/>
    </source>
</evidence>
<dbReference type="KEGG" id="vg:40075149"/>
<name>A0A1Q2U315_9CAUD</name>
<proteinExistence type="predicted"/>